<comment type="similarity">
    <text evidence="2">Belongs to the metallo-beta-lactamase superfamily.</text>
</comment>
<dbReference type="InterPro" id="IPR036866">
    <property type="entry name" value="RibonucZ/Hydroxyglut_hydro"/>
</dbReference>
<evidence type="ECO:0000256" key="5">
    <source>
        <dbReference type="ARBA" id="ARBA00022833"/>
    </source>
</evidence>
<dbReference type="CDD" id="cd07729">
    <property type="entry name" value="AHL_lactonase_MBL-fold"/>
    <property type="match status" value="1"/>
</dbReference>
<dbReference type="Gene3D" id="3.60.15.10">
    <property type="entry name" value="Ribonuclease Z/Hydroxyacylglutathione hydrolase-like"/>
    <property type="match status" value="1"/>
</dbReference>
<evidence type="ECO:0000256" key="4">
    <source>
        <dbReference type="ARBA" id="ARBA00022801"/>
    </source>
</evidence>
<dbReference type="InterPro" id="IPR001279">
    <property type="entry name" value="Metallo-B-lactamas"/>
</dbReference>
<keyword evidence="3" id="KW-0479">Metal-binding</keyword>
<dbReference type="SMART" id="SM00849">
    <property type="entry name" value="Lactamase_B"/>
    <property type="match status" value="1"/>
</dbReference>
<dbReference type="GO" id="GO:0016787">
    <property type="term" value="F:hydrolase activity"/>
    <property type="evidence" value="ECO:0007669"/>
    <property type="project" value="UniProtKB-KW"/>
</dbReference>
<organism evidence="7 8">
    <name type="scientific">Pseudoclavibacter endophyticus</name>
    <dbReference type="NCBI Taxonomy" id="1778590"/>
    <lineage>
        <taxon>Bacteria</taxon>
        <taxon>Bacillati</taxon>
        <taxon>Actinomycetota</taxon>
        <taxon>Actinomycetes</taxon>
        <taxon>Micrococcales</taxon>
        <taxon>Microbacteriaceae</taxon>
        <taxon>Pseudoclavibacter</taxon>
    </lineage>
</organism>
<accession>A0A6H9WN87</accession>
<evidence type="ECO:0000256" key="1">
    <source>
        <dbReference type="ARBA" id="ARBA00001947"/>
    </source>
</evidence>
<dbReference type="OrthoDB" id="3196337at2"/>
<sequence>MTQTNRVSIVRYGTRQGRKSEVYLNWSIYGRPDDPIDMDYFVWLIETGDRTIVVDTGFSSEGGANRNRTFLVHPADAFAALGVDPASGPEVLVTHAHYDHIGNLDLFRGSRVTIAAAEYAFWTSGMERRAQFHHSVEDAELAELRRVHDEGRMRTFGDELEIAPGVRIVRVGGHTPGQSVVLVDTAAGRVALASDAVHYYEEYEDDVPFAFVADLPAMYAGFDLLHAWEADGTVQHVVSGHDPGTLSRFGVIDDGPLPGLLARIG</sequence>
<evidence type="ECO:0000256" key="3">
    <source>
        <dbReference type="ARBA" id="ARBA00022723"/>
    </source>
</evidence>
<comment type="caution">
    <text evidence="7">The sequence shown here is derived from an EMBL/GenBank/DDBJ whole genome shotgun (WGS) entry which is preliminary data.</text>
</comment>
<protein>
    <submittedName>
        <fullName evidence="7">N-acyl homoserine lactonase family protein</fullName>
    </submittedName>
</protein>
<dbReference type="Pfam" id="PF00753">
    <property type="entry name" value="Lactamase_B"/>
    <property type="match status" value="1"/>
</dbReference>
<feature type="domain" description="Metallo-beta-lactamase" evidence="6">
    <location>
        <begin position="39"/>
        <end position="241"/>
    </location>
</feature>
<evidence type="ECO:0000313" key="7">
    <source>
        <dbReference type="EMBL" id="KAB1649171.1"/>
    </source>
</evidence>
<reference evidence="7 8" key="1">
    <citation type="submission" date="2019-09" db="EMBL/GenBank/DDBJ databases">
        <title>Phylogeny of genus Pseudoclavibacter and closely related genus.</title>
        <authorList>
            <person name="Li Y."/>
        </authorList>
    </citation>
    <scope>NUCLEOTIDE SEQUENCE [LARGE SCALE GENOMIC DNA]</scope>
    <source>
        <strain evidence="7 8">EGI 60007</strain>
    </source>
</reference>
<dbReference type="RefSeq" id="WP_158027763.1">
    <property type="nucleotide sequence ID" value="NZ_BMHG01000001.1"/>
</dbReference>
<evidence type="ECO:0000259" key="6">
    <source>
        <dbReference type="SMART" id="SM00849"/>
    </source>
</evidence>
<dbReference type="PANTHER" id="PTHR42978">
    <property type="entry name" value="QUORUM-QUENCHING LACTONASE YTNP-RELATED-RELATED"/>
    <property type="match status" value="1"/>
</dbReference>
<keyword evidence="8" id="KW-1185">Reference proteome</keyword>
<dbReference type="PANTHER" id="PTHR42978:SF7">
    <property type="entry name" value="METALLO-HYDROLASE RV2300C-RELATED"/>
    <property type="match status" value="1"/>
</dbReference>
<evidence type="ECO:0000256" key="2">
    <source>
        <dbReference type="ARBA" id="ARBA00007749"/>
    </source>
</evidence>
<dbReference type="SUPFAM" id="SSF56281">
    <property type="entry name" value="Metallo-hydrolase/oxidoreductase"/>
    <property type="match status" value="1"/>
</dbReference>
<comment type="cofactor">
    <cofactor evidence="1">
        <name>Zn(2+)</name>
        <dbReference type="ChEBI" id="CHEBI:29105"/>
    </cofactor>
</comment>
<dbReference type="InterPro" id="IPR051013">
    <property type="entry name" value="MBL_superfamily_lactonases"/>
</dbReference>
<proteinExistence type="inferred from homology"/>
<dbReference type="EMBL" id="WBJY01000001">
    <property type="protein sequence ID" value="KAB1649171.1"/>
    <property type="molecule type" value="Genomic_DNA"/>
</dbReference>
<dbReference type="Proteomes" id="UP000431744">
    <property type="component" value="Unassembled WGS sequence"/>
</dbReference>
<dbReference type="AlphaFoldDB" id="A0A6H9WN87"/>
<gene>
    <name evidence="7" type="ORF">F8O04_02510</name>
</gene>
<keyword evidence="4" id="KW-0378">Hydrolase</keyword>
<keyword evidence="5" id="KW-0862">Zinc</keyword>
<name>A0A6H9WN87_9MICO</name>
<evidence type="ECO:0000313" key="8">
    <source>
        <dbReference type="Proteomes" id="UP000431744"/>
    </source>
</evidence>
<dbReference type="GO" id="GO:0046872">
    <property type="term" value="F:metal ion binding"/>
    <property type="evidence" value="ECO:0007669"/>
    <property type="project" value="UniProtKB-KW"/>
</dbReference>